<protein>
    <submittedName>
        <fullName evidence="4">Uncharacterized protein</fullName>
    </submittedName>
</protein>
<evidence type="ECO:0000313" key="4">
    <source>
        <dbReference type="WBParaSite" id="MhA1_Contig357.frz3.gene32"/>
    </source>
</evidence>
<feature type="region of interest" description="Disordered" evidence="1">
    <location>
        <begin position="1"/>
        <end position="42"/>
    </location>
</feature>
<dbReference type="Proteomes" id="UP000095281">
    <property type="component" value="Unplaced"/>
</dbReference>
<keyword evidence="2" id="KW-0472">Membrane</keyword>
<evidence type="ECO:0000256" key="2">
    <source>
        <dbReference type="SAM" id="Phobius"/>
    </source>
</evidence>
<evidence type="ECO:0000313" key="3">
    <source>
        <dbReference type="Proteomes" id="UP000095281"/>
    </source>
</evidence>
<organism evidence="3 4">
    <name type="scientific">Meloidogyne hapla</name>
    <name type="common">Root-knot nematode worm</name>
    <dbReference type="NCBI Taxonomy" id="6305"/>
    <lineage>
        <taxon>Eukaryota</taxon>
        <taxon>Metazoa</taxon>
        <taxon>Ecdysozoa</taxon>
        <taxon>Nematoda</taxon>
        <taxon>Chromadorea</taxon>
        <taxon>Rhabditida</taxon>
        <taxon>Tylenchina</taxon>
        <taxon>Tylenchomorpha</taxon>
        <taxon>Tylenchoidea</taxon>
        <taxon>Meloidogynidae</taxon>
        <taxon>Meloidogyninae</taxon>
        <taxon>Meloidogyne</taxon>
    </lineage>
</organism>
<dbReference type="AlphaFoldDB" id="A0A1I8BPQ8"/>
<dbReference type="WBParaSite" id="MhA1_Contig357.frz3.gene32">
    <property type="protein sequence ID" value="MhA1_Contig357.frz3.gene32"/>
    <property type="gene ID" value="MhA1_Contig357.frz3.gene32"/>
</dbReference>
<keyword evidence="2" id="KW-0812">Transmembrane</keyword>
<proteinExistence type="predicted"/>
<keyword evidence="2" id="KW-1133">Transmembrane helix</keyword>
<reference evidence="4" key="1">
    <citation type="submission" date="2016-11" db="UniProtKB">
        <authorList>
            <consortium name="WormBaseParasite"/>
        </authorList>
    </citation>
    <scope>IDENTIFICATION</scope>
</reference>
<sequence>MFEHGESSSATQASHYPYNPTIIPPTTAPEGNIDHNSEPECGPKCCTISRKKRSVNYFLKEVNARSKRAFRPHNTSPGPSYSHNTSPSPSHNSPASPQTQFKAKNCGSWFAIFWFGMKIFIFAMGWMMLAMHYFPH</sequence>
<evidence type="ECO:0000256" key="1">
    <source>
        <dbReference type="SAM" id="MobiDB-lite"/>
    </source>
</evidence>
<feature type="transmembrane region" description="Helical" evidence="2">
    <location>
        <begin position="109"/>
        <end position="134"/>
    </location>
</feature>
<feature type="region of interest" description="Disordered" evidence="1">
    <location>
        <begin position="66"/>
        <end position="99"/>
    </location>
</feature>
<name>A0A1I8BPQ8_MELHA</name>
<feature type="compositionally biased region" description="Low complexity" evidence="1">
    <location>
        <begin position="79"/>
        <end position="97"/>
    </location>
</feature>
<accession>A0A1I8BPQ8</accession>
<keyword evidence="3" id="KW-1185">Reference proteome</keyword>